<dbReference type="Pfam" id="PF00702">
    <property type="entry name" value="Hydrolase"/>
    <property type="match status" value="1"/>
</dbReference>
<dbReference type="InterPro" id="IPR036412">
    <property type="entry name" value="HAD-like_sf"/>
</dbReference>
<dbReference type="InterPro" id="IPR006439">
    <property type="entry name" value="HAD-SF_hydro_IA"/>
</dbReference>
<sequence>MTEYEAVFFDIGGVIVSLPSIRQGYVDFLQEFAAERNLDPEPALETWRERLGEHFKSAEGTEYMSAAEGYHKAFQAIVDGDVDRDDWEPGFEAATKAAMETEPNVVETIRALDDAGVYLGIVSDIDTREAHRMLDQFGIDDAVDGVTTSEAVGYKKPDQRMFEDALGKAGIDPTRGLMVGDRYDHDMQGGTEAGLDTVAYNGTAFERAEEIGREGHRVVGDDAIDYAIENHRSLLSIVDVA</sequence>
<dbReference type="SUPFAM" id="SSF56784">
    <property type="entry name" value="HAD-like"/>
    <property type="match status" value="1"/>
</dbReference>
<dbReference type="SFLD" id="SFLDG01129">
    <property type="entry name" value="C1.5:_HAD__Beta-PGM__Phosphata"/>
    <property type="match status" value="1"/>
</dbReference>
<gene>
    <name evidence="2" type="ORF">SAMN05216388_100821</name>
</gene>
<dbReference type="RefSeq" id="WP_092659637.1">
    <property type="nucleotide sequence ID" value="NZ_FOCX01000008.1"/>
</dbReference>
<proteinExistence type="inferred from homology"/>
<reference evidence="3" key="1">
    <citation type="submission" date="2016-10" db="EMBL/GenBank/DDBJ databases">
        <authorList>
            <person name="Varghese N."/>
            <person name="Submissions S."/>
        </authorList>
    </citation>
    <scope>NUCLEOTIDE SEQUENCE [LARGE SCALE GENOMIC DNA]</scope>
    <source>
        <strain evidence="3">IBRC-M 10043</strain>
    </source>
</reference>
<evidence type="ECO:0000256" key="1">
    <source>
        <dbReference type="ARBA" id="ARBA00007958"/>
    </source>
</evidence>
<dbReference type="GO" id="GO:0005829">
    <property type="term" value="C:cytosol"/>
    <property type="evidence" value="ECO:0007669"/>
    <property type="project" value="TreeGrafter"/>
</dbReference>
<evidence type="ECO:0000313" key="3">
    <source>
        <dbReference type="Proteomes" id="UP000198775"/>
    </source>
</evidence>
<dbReference type="PANTHER" id="PTHR43434:SF1">
    <property type="entry name" value="PHOSPHOGLYCOLATE PHOSPHATASE"/>
    <property type="match status" value="1"/>
</dbReference>
<keyword evidence="2" id="KW-0378">Hydrolase</keyword>
<dbReference type="GO" id="GO:0006281">
    <property type="term" value="P:DNA repair"/>
    <property type="evidence" value="ECO:0007669"/>
    <property type="project" value="TreeGrafter"/>
</dbReference>
<dbReference type="InterPro" id="IPR050155">
    <property type="entry name" value="HAD-like_hydrolase_sf"/>
</dbReference>
<dbReference type="EMBL" id="FOCX01000008">
    <property type="protein sequence ID" value="SEO08837.1"/>
    <property type="molecule type" value="Genomic_DNA"/>
</dbReference>
<dbReference type="InterPro" id="IPR023214">
    <property type="entry name" value="HAD_sf"/>
</dbReference>
<organism evidence="2 3">
    <name type="scientific">Halorientalis persicus</name>
    <dbReference type="NCBI Taxonomy" id="1367881"/>
    <lineage>
        <taxon>Archaea</taxon>
        <taxon>Methanobacteriati</taxon>
        <taxon>Methanobacteriota</taxon>
        <taxon>Stenosarchaea group</taxon>
        <taxon>Halobacteria</taxon>
        <taxon>Halobacteriales</taxon>
        <taxon>Haloarculaceae</taxon>
        <taxon>Halorientalis</taxon>
    </lineage>
</organism>
<dbReference type="AlphaFoldDB" id="A0A1H8LUQ1"/>
<dbReference type="OrthoDB" id="27736at2157"/>
<protein>
    <submittedName>
        <fullName evidence="2">Putative hydrolase of the HAD superfamily</fullName>
    </submittedName>
</protein>
<dbReference type="PANTHER" id="PTHR43434">
    <property type="entry name" value="PHOSPHOGLYCOLATE PHOSPHATASE"/>
    <property type="match status" value="1"/>
</dbReference>
<dbReference type="GO" id="GO:0008967">
    <property type="term" value="F:phosphoglycolate phosphatase activity"/>
    <property type="evidence" value="ECO:0007669"/>
    <property type="project" value="TreeGrafter"/>
</dbReference>
<dbReference type="SFLD" id="SFLDS00003">
    <property type="entry name" value="Haloacid_Dehalogenase"/>
    <property type="match status" value="1"/>
</dbReference>
<dbReference type="Proteomes" id="UP000198775">
    <property type="component" value="Unassembled WGS sequence"/>
</dbReference>
<dbReference type="Gene3D" id="1.10.150.240">
    <property type="entry name" value="Putative phosphatase, domain 2"/>
    <property type="match status" value="1"/>
</dbReference>
<evidence type="ECO:0000313" key="2">
    <source>
        <dbReference type="EMBL" id="SEO08837.1"/>
    </source>
</evidence>
<dbReference type="Gene3D" id="3.40.50.1000">
    <property type="entry name" value="HAD superfamily/HAD-like"/>
    <property type="match status" value="1"/>
</dbReference>
<name>A0A1H8LUQ1_9EURY</name>
<dbReference type="NCBIfam" id="TIGR01549">
    <property type="entry name" value="HAD-SF-IA-v1"/>
    <property type="match status" value="1"/>
</dbReference>
<accession>A0A1H8LUQ1</accession>
<dbReference type="InterPro" id="IPR023198">
    <property type="entry name" value="PGP-like_dom2"/>
</dbReference>
<keyword evidence="3" id="KW-1185">Reference proteome</keyword>
<comment type="similarity">
    <text evidence="1">Belongs to the HAD-like hydrolase superfamily.</text>
</comment>